<name>A0A516TJQ4_9BACT</name>
<evidence type="ECO:0000313" key="2">
    <source>
        <dbReference type="Proteomes" id="UP000315925"/>
    </source>
</evidence>
<reference evidence="2" key="1">
    <citation type="submission" date="2019-03" db="EMBL/GenBank/DDBJ databases">
        <title>Complete genome of Methylacidiphilum kamchatkense Kam1.</title>
        <authorList>
            <person name="Kruse T."/>
            <person name="Murarilal Ratnadevi C."/>
            <person name="Erikstad H.-A."/>
            <person name="Birkeland N.-K."/>
        </authorList>
    </citation>
    <scope>NUCLEOTIDE SEQUENCE [LARGE SCALE GENOMIC DNA]</scope>
    <source>
        <strain evidence="2">kam1</strain>
    </source>
</reference>
<accession>A0A516TJQ4</accession>
<evidence type="ECO:0000313" key="1">
    <source>
        <dbReference type="EMBL" id="QDQ41404.1"/>
    </source>
</evidence>
<dbReference type="KEGG" id="mkc:kam1_147"/>
<gene>
    <name evidence="1" type="ORF">kam1_147</name>
</gene>
<dbReference type="AlphaFoldDB" id="A0A516TJQ4"/>
<organism evidence="1 2">
    <name type="scientific">Methylacidiphilum kamchatkense Kam1</name>
    <dbReference type="NCBI Taxonomy" id="1202785"/>
    <lineage>
        <taxon>Bacteria</taxon>
        <taxon>Pseudomonadati</taxon>
        <taxon>Verrucomicrobiota</taxon>
        <taxon>Methylacidiphilae</taxon>
        <taxon>Methylacidiphilales</taxon>
        <taxon>Methylacidiphilaceae</taxon>
        <taxon>Methylacidiphilum (ex Ratnadevi et al. 2023)</taxon>
    </lineage>
</organism>
<dbReference type="EMBL" id="CP037899">
    <property type="protein sequence ID" value="QDQ41404.1"/>
    <property type="molecule type" value="Genomic_DNA"/>
</dbReference>
<dbReference type="OrthoDB" id="192840at2"/>
<proteinExistence type="predicted"/>
<dbReference type="Proteomes" id="UP000315925">
    <property type="component" value="Chromosome"/>
</dbReference>
<protein>
    <submittedName>
        <fullName evidence="1">Uncharacterized protein</fullName>
    </submittedName>
</protein>
<sequence length="157" mass="17634">MKMLGIGLRIKQKGERKIMKKIALLLSSLAFLGFGSGIVPLYGQTQHRHHHEQGTTMKFHHMHEMINHAVEMAAEGSNLIMLGEMGMSPGIDELSIDHGRHHIREARSLINSVLESKTMKELHSQGLGESSEMTYTHKLADKAKEYIDLVAQMHSVK</sequence>